<name>A0AC61MP37_9FIRM</name>
<gene>
    <name evidence="1" type="ORF">JFY71_08140</name>
</gene>
<evidence type="ECO:0000313" key="1">
    <source>
        <dbReference type="EMBL" id="QQK07285.1"/>
    </source>
</evidence>
<accession>A0AC61MP37</accession>
<dbReference type="EMBL" id="CP066744">
    <property type="protein sequence ID" value="QQK07285.1"/>
    <property type="molecule type" value="Genomic_DNA"/>
</dbReference>
<sequence>MKEKMYKFMSGRNGPNAFSRFLSVLSLIAIIASFFFDNIVRQILFWFGFLLIVYSNYIVFSKNIAKRSIENQDFLRLKNKFTGRFSKLKMIFKQRKEYKFFKCENCKTTLRVPKGKGKIKVHCKKCGHDMIKKS</sequence>
<dbReference type="Proteomes" id="UP000595814">
    <property type="component" value="Chromosome"/>
</dbReference>
<evidence type="ECO:0000313" key="2">
    <source>
        <dbReference type="Proteomes" id="UP000595814"/>
    </source>
</evidence>
<proteinExistence type="predicted"/>
<organism evidence="1 2">
    <name type="scientific">Miniphocaeibacter halophilus</name>
    <dbReference type="NCBI Taxonomy" id="2931922"/>
    <lineage>
        <taxon>Bacteria</taxon>
        <taxon>Bacillati</taxon>
        <taxon>Bacillota</taxon>
        <taxon>Tissierellia</taxon>
        <taxon>Tissierellales</taxon>
        <taxon>Peptoniphilaceae</taxon>
        <taxon>Miniphocaeibacter</taxon>
    </lineage>
</organism>
<protein>
    <submittedName>
        <fullName evidence="1">Uncharacterized protein</fullName>
    </submittedName>
</protein>
<reference evidence="1 2" key="1">
    <citation type="journal article" date="2022" name="Int. J. Syst. Evol. Microbiol.">
        <title>Miniphocaeibacter halophilus sp. nov., an ammonium-tolerant acetate-producing bacterium isolated from a biogas system.</title>
        <authorList>
            <person name="Schnurer A."/>
            <person name="Singh A."/>
            <person name="Bi S."/>
            <person name="Qiao W."/>
            <person name="Westerholm M."/>
        </authorList>
    </citation>
    <scope>NUCLEOTIDE SEQUENCE [LARGE SCALE GENOMIC DNA]</scope>
    <source>
        <strain evidence="1 2">AMB_01</strain>
    </source>
</reference>
<keyword evidence="2" id="KW-1185">Reference proteome</keyword>